<accession>A0ABS2TLC2</accession>
<keyword evidence="1" id="KW-0067">ATP-binding</keyword>
<name>A0ABS2TLC2_9ACTN</name>
<dbReference type="RefSeq" id="WP_205356021.1">
    <property type="nucleotide sequence ID" value="NZ_JADKYB010000003.1"/>
</dbReference>
<reference evidence="1 2" key="1">
    <citation type="submission" date="2021-01" db="EMBL/GenBank/DDBJ databases">
        <title>Streptomyces acididurans sp. nov., isolated from a peat swamp forest soil.</title>
        <authorList>
            <person name="Chantavorakit T."/>
            <person name="Duangmal K."/>
        </authorList>
    </citation>
    <scope>NUCLEOTIDE SEQUENCE [LARGE SCALE GENOMIC DNA]</scope>
    <source>
        <strain evidence="1 2">KK5PA1</strain>
    </source>
</reference>
<dbReference type="PANTHER" id="PTHR35526:SF3">
    <property type="entry name" value="ANTI-SIGMA-F FACTOR RSBW"/>
    <property type="match status" value="1"/>
</dbReference>
<keyword evidence="2" id="KW-1185">Reference proteome</keyword>
<comment type="caution">
    <text evidence="1">The sequence shown here is derived from an EMBL/GenBank/DDBJ whole genome shotgun (WGS) entry which is preliminary data.</text>
</comment>
<evidence type="ECO:0000313" key="1">
    <source>
        <dbReference type="EMBL" id="MBM9504138.1"/>
    </source>
</evidence>
<dbReference type="PANTHER" id="PTHR35526">
    <property type="entry name" value="ANTI-SIGMA-F FACTOR RSBW-RELATED"/>
    <property type="match status" value="1"/>
</dbReference>
<dbReference type="Gene3D" id="3.30.565.10">
    <property type="entry name" value="Histidine kinase-like ATPase, C-terminal domain"/>
    <property type="match status" value="1"/>
</dbReference>
<dbReference type="Proteomes" id="UP000749040">
    <property type="component" value="Unassembled WGS sequence"/>
</dbReference>
<dbReference type="CDD" id="cd16936">
    <property type="entry name" value="HATPase_RsbW-like"/>
    <property type="match status" value="1"/>
</dbReference>
<gene>
    <name evidence="1" type="ORF">ITX44_06230</name>
</gene>
<proteinExistence type="predicted"/>
<dbReference type="GO" id="GO:0005524">
    <property type="term" value="F:ATP binding"/>
    <property type="evidence" value="ECO:0007669"/>
    <property type="project" value="UniProtKB-KW"/>
</dbReference>
<protein>
    <submittedName>
        <fullName evidence="1">ATP-binding protein</fullName>
    </submittedName>
</protein>
<sequence length="132" mass="13569">MQVSGVYQGEGADIAAARRLVEELFARLGSVGTRVAAAVAVNVKLVVSELATNAVKCTAGPFGVDLRVIAGAVEITVWDTSTQVVTAMAADPLRVGSHGMEIVKVLCGGFTTTPTVTGKRITARMPLRSAAA</sequence>
<evidence type="ECO:0000313" key="2">
    <source>
        <dbReference type="Proteomes" id="UP000749040"/>
    </source>
</evidence>
<dbReference type="InterPro" id="IPR036890">
    <property type="entry name" value="HATPase_C_sf"/>
</dbReference>
<dbReference type="InterPro" id="IPR050267">
    <property type="entry name" value="Anti-sigma-factor_SerPK"/>
</dbReference>
<dbReference type="SUPFAM" id="SSF55874">
    <property type="entry name" value="ATPase domain of HSP90 chaperone/DNA topoisomerase II/histidine kinase"/>
    <property type="match status" value="1"/>
</dbReference>
<organism evidence="1 2">
    <name type="scientific">Actinacidiphila acididurans</name>
    <dbReference type="NCBI Taxonomy" id="2784346"/>
    <lineage>
        <taxon>Bacteria</taxon>
        <taxon>Bacillati</taxon>
        <taxon>Actinomycetota</taxon>
        <taxon>Actinomycetes</taxon>
        <taxon>Kitasatosporales</taxon>
        <taxon>Streptomycetaceae</taxon>
        <taxon>Actinacidiphila</taxon>
    </lineage>
</organism>
<keyword evidence="1" id="KW-0547">Nucleotide-binding</keyword>
<dbReference type="EMBL" id="JADKYB010000003">
    <property type="protein sequence ID" value="MBM9504138.1"/>
    <property type="molecule type" value="Genomic_DNA"/>
</dbReference>